<organism evidence="2 3">
    <name type="scientific">Thelohanellus kitauei</name>
    <name type="common">Myxosporean</name>
    <dbReference type="NCBI Taxonomy" id="669202"/>
    <lineage>
        <taxon>Eukaryota</taxon>
        <taxon>Metazoa</taxon>
        <taxon>Cnidaria</taxon>
        <taxon>Myxozoa</taxon>
        <taxon>Myxosporea</taxon>
        <taxon>Bivalvulida</taxon>
        <taxon>Platysporina</taxon>
        <taxon>Myxobolidae</taxon>
        <taxon>Thelohanellus</taxon>
    </lineage>
</organism>
<sequence length="247" mass="28488">MNYDKTEIILPPTDHTHAPNTNEIESRKIMNNMRYKALNTTLNPRSIISTSQIAVTPAVSSLLPDYDTLRRNIQNIRRNLIFPEILPASASELVIPNEYQMTEAGDRFLFFDDSSIQNNRVIIFMSDSCSDILSTSKHIYFDGTFKTIPNIFYQMFSIHASKHDSIVPCAYILMEKKNLEAYRLAWNCLLPFISHELETTMCDFEKASISAFIGIFPNCNVTGYFFHLKQCIWRKIQSIGLVDMYRS</sequence>
<accession>A0A0C2N2C9</accession>
<name>A0A0C2N2C9_THEKT</name>
<dbReference type="OrthoDB" id="5971471at2759"/>
<comment type="caution">
    <text evidence="2">The sequence shown here is derived from an EMBL/GenBank/DDBJ whole genome shotgun (WGS) entry which is preliminary data.</text>
</comment>
<keyword evidence="3" id="KW-1185">Reference proteome</keyword>
<dbReference type="Proteomes" id="UP000031668">
    <property type="component" value="Unassembled WGS sequence"/>
</dbReference>
<dbReference type="EMBL" id="JWZT01002036">
    <property type="protein sequence ID" value="KII70530.1"/>
    <property type="molecule type" value="Genomic_DNA"/>
</dbReference>
<dbReference type="OMA" id="KHWRSSQ"/>
<evidence type="ECO:0000313" key="2">
    <source>
        <dbReference type="EMBL" id="KII70530.1"/>
    </source>
</evidence>
<dbReference type="InterPro" id="IPR018289">
    <property type="entry name" value="MULE_transposase_dom"/>
</dbReference>
<dbReference type="Pfam" id="PF10551">
    <property type="entry name" value="MULE"/>
    <property type="match status" value="1"/>
</dbReference>
<proteinExistence type="predicted"/>
<protein>
    <recommendedName>
        <fullName evidence="1">MULE transposase domain-containing protein</fullName>
    </recommendedName>
</protein>
<evidence type="ECO:0000313" key="3">
    <source>
        <dbReference type="Proteomes" id="UP000031668"/>
    </source>
</evidence>
<dbReference type="PANTHER" id="PTHR47160">
    <property type="entry name" value="PUTATIVE-RELATED"/>
    <property type="match status" value="1"/>
</dbReference>
<dbReference type="AlphaFoldDB" id="A0A0C2N2C9"/>
<evidence type="ECO:0000259" key="1">
    <source>
        <dbReference type="Pfam" id="PF10551"/>
    </source>
</evidence>
<gene>
    <name evidence="2" type="ORF">RF11_14848</name>
</gene>
<dbReference type="PANTHER" id="PTHR47160:SF10">
    <property type="entry name" value="MULE TRANSPOSASE DOMAIN-CONTAINING PROTEIN"/>
    <property type="match status" value="1"/>
</dbReference>
<reference evidence="2 3" key="1">
    <citation type="journal article" date="2014" name="Genome Biol. Evol.">
        <title>The genome of the myxosporean Thelohanellus kitauei shows adaptations to nutrient acquisition within its fish host.</title>
        <authorList>
            <person name="Yang Y."/>
            <person name="Xiong J."/>
            <person name="Zhou Z."/>
            <person name="Huo F."/>
            <person name="Miao W."/>
            <person name="Ran C."/>
            <person name="Liu Y."/>
            <person name="Zhang J."/>
            <person name="Feng J."/>
            <person name="Wang M."/>
            <person name="Wang M."/>
            <person name="Wang L."/>
            <person name="Yao B."/>
        </authorList>
    </citation>
    <scope>NUCLEOTIDE SEQUENCE [LARGE SCALE GENOMIC DNA]</scope>
    <source>
        <strain evidence="2">Wuqing</strain>
    </source>
</reference>
<feature type="domain" description="MULE transposase" evidence="1">
    <location>
        <begin position="139"/>
        <end position="230"/>
    </location>
</feature>